<evidence type="ECO:0000256" key="2">
    <source>
        <dbReference type="ARBA" id="ARBA00022448"/>
    </source>
</evidence>
<feature type="chain" id="PRO_5042589367" evidence="10">
    <location>
        <begin position="25"/>
        <end position="1026"/>
    </location>
</feature>
<name>A0AAJ6B687_9SPHI</name>
<keyword evidence="10" id="KW-0732">Signal</keyword>
<dbReference type="InterPro" id="IPR000531">
    <property type="entry name" value="Beta-barrel_TonB"/>
</dbReference>
<evidence type="ECO:0000256" key="4">
    <source>
        <dbReference type="ARBA" id="ARBA00022692"/>
    </source>
</evidence>
<dbReference type="SUPFAM" id="SSF56935">
    <property type="entry name" value="Porins"/>
    <property type="match status" value="1"/>
</dbReference>
<evidence type="ECO:0000313" key="13">
    <source>
        <dbReference type="EMBL" id="WEK19637.1"/>
    </source>
</evidence>
<feature type="domain" description="TonB-dependent receptor plug" evidence="12">
    <location>
        <begin position="120"/>
        <end position="222"/>
    </location>
</feature>
<dbReference type="Pfam" id="PF13715">
    <property type="entry name" value="CarbopepD_reg_2"/>
    <property type="match status" value="1"/>
</dbReference>
<dbReference type="Pfam" id="PF00593">
    <property type="entry name" value="TonB_dep_Rec_b-barrel"/>
    <property type="match status" value="1"/>
</dbReference>
<dbReference type="InterPro" id="IPR039426">
    <property type="entry name" value="TonB-dep_rcpt-like"/>
</dbReference>
<evidence type="ECO:0000256" key="8">
    <source>
        <dbReference type="PROSITE-ProRule" id="PRU01360"/>
    </source>
</evidence>
<evidence type="ECO:0000256" key="7">
    <source>
        <dbReference type="ARBA" id="ARBA00023237"/>
    </source>
</evidence>
<evidence type="ECO:0000256" key="10">
    <source>
        <dbReference type="SAM" id="SignalP"/>
    </source>
</evidence>
<accession>A0AAJ6B687</accession>
<keyword evidence="13" id="KW-0675">Receptor</keyword>
<keyword evidence="7 8" id="KW-0998">Cell outer membrane</keyword>
<keyword evidence="6 8" id="KW-0472">Membrane</keyword>
<dbReference type="InterPro" id="IPR012910">
    <property type="entry name" value="Plug_dom"/>
</dbReference>
<keyword evidence="4 8" id="KW-0812">Transmembrane</keyword>
<dbReference type="NCBIfam" id="TIGR04057">
    <property type="entry name" value="SusC_RagA_signa"/>
    <property type="match status" value="1"/>
</dbReference>
<dbReference type="NCBIfam" id="TIGR04056">
    <property type="entry name" value="OMP_RagA_SusC"/>
    <property type="match status" value="1"/>
</dbReference>
<dbReference type="InterPro" id="IPR023996">
    <property type="entry name" value="TonB-dep_OMP_SusC/RagA"/>
</dbReference>
<keyword evidence="2 8" id="KW-0813">Transport</keyword>
<comment type="similarity">
    <text evidence="8 9">Belongs to the TonB-dependent receptor family.</text>
</comment>
<evidence type="ECO:0000256" key="3">
    <source>
        <dbReference type="ARBA" id="ARBA00022452"/>
    </source>
</evidence>
<protein>
    <submittedName>
        <fullName evidence="13">TonB-dependent receptor</fullName>
    </submittedName>
</protein>
<dbReference type="AlphaFoldDB" id="A0AAJ6B687"/>
<dbReference type="InterPro" id="IPR036942">
    <property type="entry name" value="Beta-barrel_TonB_sf"/>
</dbReference>
<dbReference type="Pfam" id="PF07715">
    <property type="entry name" value="Plug"/>
    <property type="match status" value="1"/>
</dbReference>
<reference evidence="13" key="1">
    <citation type="submission" date="2023-03" db="EMBL/GenBank/DDBJ databases">
        <title>Andean soil-derived lignocellulolytic bacterial consortium as a source of novel taxa and putative plastic-active enzymes.</title>
        <authorList>
            <person name="Diaz-Garcia L."/>
            <person name="Chuvochina M."/>
            <person name="Feuerriegel G."/>
            <person name="Bunk B."/>
            <person name="Sproer C."/>
            <person name="Streit W.R."/>
            <person name="Rodriguez L.M."/>
            <person name="Overmann J."/>
            <person name="Jimenez D.J."/>
        </authorList>
    </citation>
    <scope>NUCLEOTIDE SEQUENCE</scope>
    <source>
        <strain evidence="13">MAG 3858</strain>
    </source>
</reference>
<evidence type="ECO:0000256" key="9">
    <source>
        <dbReference type="RuleBase" id="RU003357"/>
    </source>
</evidence>
<organism evidence="13 14">
    <name type="scientific">Candidatus Pedobacter colombiensis</name>
    <dbReference type="NCBI Taxonomy" id="3121371"/>
    <lineage>
        <taxon>Bacteria</taxon>
        <taxon>Pseudomonadati</taxon>
        <taxon>Bacteroidota</taxon>
        <taxon>Sphingobacteriia</taxon>
        <taxon>Sphingobacteriales</taxon>
        <taxon>Sphingobacteriaceae</taxon>
        <taxon>Pedobacter</taxon>
    </lineage>
</organism>
<evidence type="ECO:0000256" key="1">
    <source>
        <dbReference type="ARBA" id="ARBA00004571"/>
    </source>
</evidence>
<feature type="domain" description="TonB-dependent receptor-like beta-barrel" evidence="11">
    <location>
        <begin position="415"/>
        <end position="986"/>
    </location>
</feature>
<dbReference type="PROSITE" id="PS52016">
    <property type="entry name" value="TONB_DEPENDENT_REC_3"/>
    <property type="match status" value="1"/>
</dbReference>
<keyword evidence="5 9" id="KW-0798">TonB box</keyword>
<sequence>MKVKINHVWLILLVIAFSSQSLHAQTKVSGTVRDENNQPFPGVIVQQLNTQNKTATDANGKYVLTLHDGAKSLVFSYVGYTSLTLPYDGAGALNTALKPLASDLNEVVIMGYTTQRKSIISGAVGTLNMEDAEKRRVADVAQVLQGQVAGVQVTQSTGAPGDPISIRIRGVTTNGDNNPLFIVDGIPSRDITFLNPADIKTLTVLKDASSAAMYGSRAAAGVVVITTKMGVIGTSKLDVNYYNGIQQAVNLPKMLNATQYMDKMEEAWNNSNFTGQNPYTKDKGRADFANTNWLDELFVLGHSQNSQLTASGGSEKVQYLISGAYYKQNGIVIYDNDQFQRIDFRTNINANLTNRLAIGTNLQLSYTIQDKLSSEGDAPGIMRHAMIRPPIIPVYKSVTDPTYNPDDPFTDLPFYTTPWNSDANHYEFSANPIALAKYANDKRSNYKTFGSFFGEYSFLRDKELKFRTMIGVDLNMSHNKAFFKNFGDPDGGGNSVDAGLGRQNRPNQLAEERAQSFTFTWNNTLNYHKKIDKHEISALVGSEYISNYASGISASRTRYAYDRSTFQYIDYGSTSTTLADGTVVNDLWNGGSASEWALLSFFGSATYIYDSRYVLTGNLRADGSSRFGPNNRWGYFPSVSAAWIISQERFMKSVDWISNLKLRVSSGKLGNQEIDDFAYLTTLKKDGDKYVVKRYGNPDLKWETTTQNDVGFDVGFLNDKFSFSADYFMKKTTGILLPVFLPKIAGDVLPTIVNAGEVTNKGFEFTLGFKNNANAFKYHIDANMATVKNVAMLDPNFPGLGTRPINSFYGRKMIGIYQNEAEIINYLFGTPNPLDAVKPGDVKFADLNGDGRITDDDQTYLGNSIPKFSYGLNVGGSFKGFDLSIFFQGVQGVDKYNDLKKITDFDTRPFNHSTRVLEAWHGEGTSNTMPRTTFNDNGSSKASSLFVEDASYLRLKNVELGYSFNPAFFNVIGVKGLRIYASAQNLFTITKYTGLDPESTNESTNLMDQGTYPQSRAFLFGVNVKF</sequence>
<proteinExistence type="inferred from homology"/>
<dbReference type="InterPro" id="IPR037066">
    <property type="entry name" value="Plug_dom_sf"/>
</dbReference>
<evidence type="ECO:0000256" key="6">
    <source>
        <dbReference type="ARBA" id="ARBA00023136"/>
    </source>
</evidence>
<dbReference type="InterPro" id="IPR023997">
    <property type="entry name" value="TonB-dep_OMP_SusC/RagA_CS"/>
</dbReference>
<dbReference type="SUPFAM" id="SSF49464">
    <property type="entry name" value="Carboxypeptidase regulatory domain-like"/>
    <property type="match status" value="1"/>
</dbReference>
<comment type="subcellular location">
    <subcellularLocation>
        <location evidence="1 8">Cell outer membrane</location>
        <topology evidence="1 8">Multi-pass membrane protein</topology>
    </subcellularLocation>
</comment>
<dbReference type="Gene3D" id="2.40.170.20">
    <property type="entry name" value="TonB-dependent receptor, beta-barrel domain"/>
    <property type="match status" value="1"/>
</dbReference>
<dbReference type="GO" id="GO:0009279">
    <property type="term" value="C:cell outer membrane"/>
    <property type="evidence" value="ECO:0007669"/>
    <property type="project" value="UniProtKB-SubCell"/>
</dbReference>
<dbReference type="EMBL" id="CP119313">
    <property type="protein sequence ID" value="WEK19637.1"/>
    <property type="molecule type" value="Genomic_DNA"/>
</dbReference>
<dbReference type="Gene3D" id="2.170.130.10">
    <property type="entry name" value="TonB-dependent receptor, plug domain"/>
    <property type="match status" value="1"/>
</dbReference>
<feature type="signal peptide" evidence="10">
    <location>
        <begin position="1"/>
        <end position="24"/>
    </location>
</feature>
<dbReference type="Proteomes" id="UP001214530">
    <property type="component" value="Chromosome"/>
</dbReference>
<evidence type="ECO:0000256" key="5">
    <source>
        <dbReference type="ARBA" id="ARBA00023077"/>
    </source>
</evidence>
<dbReference type="InterPro" id="IPR008969">
    <property type="entry name" value="CarboxyPept-like_regulatory"/>
</dbReference>
<dbReference type="Gene3D" id="2.60.40.1120">
    <property type="entry name" value="Carboxypeptidase-like, regulatory domain"/>
    <property type="match status" value="1"/>
</dbReference>
<evidence type="ECO:0000259" key="11">
    <source>
        <dbReference type="Pfam" id="PF00593"/>
    </source>
</evidence>
<evidence type="ECO:0000259" key="12">
    <source>
        <dbReference type="Pfam" id="PF07715"/>
    </source>
</evidence>
<keyword evidence="3 8" id="KW-1134">Transmembrane beta strand</keyword>
<evidence type="ECO:0000313" key="14">
    <source>
        <dbReference type="Proteomes" id="UP001214530"/>
    </source>
</evidence>
<gene>
    <name evidence="13" type="ORF">P0Y49_00515</name>
</gene>